<keyword evidence="1" id="KW-0732">Signal</keyword>
<accession>A0A2M8PYX7</accession>
<name>A0A2M8PYX7_9CHLR</name>
<comment type="caution">
    <text evidence="3">The sequence shown here is derived from an EMBL/GenBank/DDBJ whole genome shotgun (WGS) entry which is preliminary data.</text>
</comment>
<feature type="signal peptide" evidence="1">
    <location>
        <begin position="1"/>
        <end position="22"/>
    </location>
</feature>
<evidence type="ECO:0000256" key="1">
    <source>
        <dbReference type="SAM" id="SignalP"/>
    </source>
</evidence>
<dbReference type="Gene3D" id="2.60.120.260">
    <property type="entry name" value="Galactose-binding domain-like"/>
    <property type="match status" value="1"/>
</dbReference>
<protein>
    <submittedName>
        <fullName evidence="3">Uncharacterized protein</fullName>
    </submittedName>
</protein>
<dbReference type="EMBL" id="PGTM01000038">
    <property type="protein sequence ID" value="PJF36672.1"/>
    <property type="molecule type" value="Genomic_DNA"/>
</dbReference>
<dbReference type="Proteomes" id="UP000228947">
    <property type="component" value="Unassembled WGS sequence"/>
</dbReference>
<dbReference type="Pfam" id="PF20773">
    <property type="entry name" value="InhA-like_MAM"/>
    <property type="match status" value="1"/>
</dbReference>
<feature type="chain" id="PRO_5033313283" evidence="1">
    <location>
        <begin position="23"/>
        <end position="610"/>
    </location>
</feature>
<reference evidence="4 5" key="1">
    <citation type="submission" date="2017-11" db="EMBL/GenBank/DDBJ databases">
        <title>Evolution of Phototrophy in the Chloroflexi Phylum Driven by Horizontal Gene Transfer.</title>
        <authorList>
            <person name="Ward L.M."/>
            <person name="Hemp J."/>
            <person name="Shih P.M."/>
            <person name="Mcglynn S.E."/>
            <person name="Fischer W."/>
        </authorList>
    </citation>
    <scope>NUCLEOTIDE SEQUENCE [LARGE SCALE GENOMIC DNA]</scope>
    <source>
        <strain evidence="3">CP1_1M</strain>
        <strain evidence="2">JP3_13</strain>
    </source>
</reference>
<proteinExistence type="predicted"/>
<dbReference type="EMBL" id="PGTL01000009">
    <property type="protein sequence ID" value="PJF42757.1"/>
    <property type="molecule type" value="Genomic_DNA"/>
</dbReference>
<organism evidence="3 4">
    <name type="scientific">Candidatus Thermofonsia Clade 1 bacterium</name>
    <dbReference type="NCBI Taxonomy" id="2364210"/>
    <lineage>
        <taxon>Bacteria</taxon>
        <taxon>Bacillati</taxon>
        <taxon>Chloroflexota</taxon>
        <taxon>Candidatus Thermofontia</taxon>
        <taxon>Candidatus Thermofonsia Clade 1</taxon>
    </lineage>
</organism>
<dbReference type="AlphaFoldDB" id="A0A2M8PYX7"/>
<evidence type="ECO:0000313" key="5">
    <source>
        <dbReference type="Proteomes" id="UP000229681"/>
    </source>
</evidence>
<evidence type="ECO:0000313" key="2">
    <source>
        <dbReference type="EMBL" id="PJF36672.1"/>
    </source>
</evidence>
<sequence>MRRLIPIALALTLALGAVPIRADDDHAAETLALLQATILPERDRFALARWYLGLRELPAPRTEPVLYRIGDAKIFETYNLDTETRFSFTARLAWIGEHAYWWFEEGFTPDQDALWRSAERFDKRIYPTVRAYFGSEDSPGVDADPRLFIVHARNLGRYVAAYFSSTNEFPRAVVPESNEHQMFWVNLDTMRIGTAGYEGTLAHEFQHMIHHVRDSNEALWLNEGMSELAADLSGYRSDTSGFVRAFLNRPQTQLNAWPVLEDSAPNYGAAYLFMRCFLHRFGVDTLRALVANPNNDMAGITETLALFKHTDADGAPITAERFFADWVAENWLNNGCPTPLSQAPRSELMKLGENLLVLPQFGTYYLRVPPGRYTLTVQSEPTVQVIPTQAYSGDYFWWSNRGDDSHTRLTRAFDLRGVPRATFTFRLWHNIEENWDYAYLSVSEDGGATWRALETSASRPAGGNHNPYGAAFSGKSGNGDLPQWIAVSADLSAYAGKPILLRFDYVMDDAINFEGLALDDMALPEIGYFYDAELGDGGWQAEGFVRMANRLPTRTLVQVLAEGTVKARHILERDQSLRLQVTGGTVIAFSGLREFTTERSLLTYRLEATR</sequence>
<evidence type="ECO:0000313" key="3">
    <source>
        <dbReference type="EMBL" id="PJF42757.1"/>
    </source>
</evidence>
<evidence type="ECO:0000313" key="4">
    <source>
        <dbReference type="Proteomes" id="UP000228947"/>
    </source>
</evidence>
<gene>
    <name evidence="2" type="ORF">CUN49_04220</name>
    <name evidence="3" type="ORF">CUN50_02855</name>
</gene>
<accession>A0A2M8PGL3</accession>
<dbReference type="Proteomes" id="UP000229681">
    <property type="component" value="Unassembled WGS sequence"/>
</dbReference>